<proteinExistence type="predicted"/>
<dbReference type="KEGG" id="vbr:A6E01_20595"/>
<dbReference type="SUPFAM" id="SSF53335">
    <property type="entry name" value="S-adenosyl-L-methionine-dependent methyltransferases"/>
    <property type="match status" value="1"/>
</dbReference>
<evidence type="ECO:0000313" key="2">
    <source>
        <dbReference type="Proteomes" id="UP000092018"/>
    </source>
</evidence>
<gene>
    <name evidence="1" type="ORF">A6E01_20595</name>
</gene>
<sequence length="516" mass="57396">MTQLTLFGFGDIEEPCLLDGFDKRSIAQADKFLDRKDSTEGYLSGVFGSVCTQPYVDLDWTMSTIRWDSRVIYGYKERDLDVGTFKIVGHDFELLDYRDSLFLTLKKPNGKRVFLLPAIDRDSALRLFYRLDRRLDNPFTRSMTILDGFHQYAWKDVISEKPTGGVIHLKNGSNDKLYLEEELFVKSHSSRVGDFTLYLADSLEAGVATYDVYASYNKLSTGFWVCRIDPHTVPLKYRISPVAESLPVGMGDVEQQAKAVRKVSITKSSLPDGVVEELKLLTIEGNAIVLPTQQLVHYAKIRQVLIKAGGKYSRGKFIISGKTPSEVLSGLLGGVVVKSKAKEMAFFATKDEAARRVVDAVRVRLDLDSSSLILEPSAGHGAIADVVRSLGLPVITNEIWEDNRRILEAKGYHPYAFDFLDTSLGSFGVDRPMTAIMLNPPWGKFVELQHVYHAYSLLDESGVLSALIAPSYLTSLTAKAKAFREWLKSVDADESEVSSGSFEGTSVSGVHLVITK</sequence>
<geneLocation type="plasmid" evidence="1 2">
    <name>unnamed1</name>
</geneLocation>
<reference evidence="1 2" key="1">
    <citation type="submission" date="2016-06" db="EMBL/GenBank/DDBJ databases">
        <title>Adaptive Radiation by Waves of Gene Transfer Leads to Fine-Scale Resource Partitioning in Marine Microbes.</title>
        <authorList>
            <person name="Hehemann J.-H."/>
            <person name="Arevalo P."/>
            <person name="Datta M.S."/>
            <person name="Yu X."/>
            <person name="Corzett C."/>
            <person name="Henschel A."/>
            <person name="Preheim S.P."/>
            <person name="Timberlake S."/>
            <person name="Alm E.J."/>
            <person name="Polz M.F."/>
        </authorList>
    </citation>
    <scope>NUCLEOTIDE SEQUENCE [LARGE SCALE GENOMIC DNA]</scope>
    <source>
        <strain evidence="1 2">FF50</strain>
        <plasmid evidence="1 2">unnamed1</plasmid>
    </source>
</reference>
<dbReference type="Gene3D" id="3.40.50.150">
    <property type="entry name" value="Vaccinia Virus protein VP39"/>
    <property type="match status" value="1"/>
</dbReference>
<dbReference type="RefSeq" id="WP_065211372.1">
    <property type="nucleotide sequence ID" value="NZ_CP016179.1"/>
</dbReference>
<name>A0AAN1CUE0_9VIBR</name>
<evidence type="ECO:0000313" key="1">
    <source>
        <dbReference type="EMBL" id="ANO35613.1"/>
    </source>
</evidence>
<dbReference type="Proteomes" id="UP000092018">
    <property type="component" value="Plasmid unnamed1"/>
</dbReference>
<dbReference type="EMBL" id="CP016179">
    <property type="protein sequence ID" value="ANO35613.1"/>
    <property type="molecule type" value="Genomic_DNA"/>
</dbReference>
<organism evidence="1 2">
    <name type="scientific">Vibrio breoganii</name>
    <dbReference type="NCBI Taxonomy" id="553239"/>
    <lineage>
        <taxon>Bacteria</taxon>
        <taxon>Pseudomonadati</taxon>
        <taxon>Pseudomonadota</taxon>
        <taxon>Gammaproteobacteria</taxon>
        <taxon>Vibrionales</taxon>
        <taxon>Vibrionaceae</taxon>
        <taxon>Vibrio</taxon>
    </lineage>
</organism>
<keyword evidence="1" id="KW-0614">Plasmid</keyword>
<dbReference type="AlphaFoldDB" id="A0AAN1CUE0"/>
<protein>
    <submittedName>
        <fullName evidence="1">Uncharacterized protein</fullName>
    </submittedName>
</protein>
<accession>A0AAN1CUE0</accession>
<dbReference type="InterPro" id="IPR029063">
    <property type="entry name" value="SAM-dependent_MTases_sf"/>
</dbReference>